<gene>
    <name evidence="1" type="ORF">OLEA9_A075189</name>
</gene>
<dbReference type="Proteomes" id="UP000594638">
    <property type="component" value="Unassembled WGS sequence"/>
</dbReference>
<organism evidence="1 2">
    <name type="scientific">Olea europaea subsp. europaea</name>
    <dbReference type="NCBI Taxonomy" id="158383"/>
    <lineage>
        <taxon>Eukaryota</taxon>
        <taxon>Viridiplantae</taxon>
        <taxon>Streptophyta</taxon>
        <taxon>Embryophyta</taxon>
        <taxon>Tracheophyta</taxon>
        <taxon>Spermatophyta</taxon>
        <taxon>Magnoliopsida</taxon>
        <taxon>eudicotyledons</taxon>
        <taxon>Gunneridae</taxon>
        <taxon>Pentapetalae</taxon>
        <taxon>asterids</taxon>
        <taxon>lamiids</taxon>
        <taxon>Lamiales</taxon>
        <taxon>Oleaceae</taxon>
        <taxon>Oleeae</taxon>
        <taxon>Olea</taxon>
    </lineage>
</organism>
<dbReference type="Gramene" id="OE9A075189T1">
    <property type="protein sequence ID" value="OE9A075189C1"/>
    <property type="gene ID" value="OE9A075189"/>
</dbReference>
<evidence type="ECO:0000313" key="1">
    <source>
        <dbReference type="EMBL" id="CAA3003782.1"/>
    </source>
</evidence>
<sequence length="86" mass="9851">SITDGTGSNVRLTPLQRRVAEATWGAMVTQERRYCAKMSRKKTLLEIRLTRIFVSHSSEEHLRLRSSLCLRALIGLKRCCFVMKAL</sequence>
<keyword evidence="2" id="KW-1185">Reference proteome</keyword>
<accession>A0A8S0TH68</accession>
<proteinExistence type="predicted"/>
<dbReference type="EMBL" id="CACTIH010006021">
    <property type="protein sequence ID" value="CAA3003782.1"/>
    <property type="molecule type" value="Genomic_DNA"/>
</dbReference>
<feature type="non-terminal residue" evidence="1">
    <location>
        <position position="1"/>
    </location>
</feature>
<dbReference type="AlphaFoldDB" id="A0A8S0TH68"/>
<name>A0A8S0TH68_OLEEU</name>
<protein>
    <submittedName>
        <fullName evidence="1">Uncharacterized protein</fullName>
    </submittedName>
</protein>
<comment type="caution">
    <text evidence="1">The sequence shown here is derived from an EMBL/GenBank/DDBJ whole genome shotgun (WGS) entry which is preliminary data.</text>
</comment>
<reference evidence="1 2" key="1">
    <citation type="submission" date="2019-12" db="EMBL/GenBank/DDBJ databases">
        <authorList>
            <person name="Alioto T."/>
            <person name="Alioto T."/>
            <person name="Gomez Garrido J."/>
        </authorList>
    </citation>
    <scope>NUCLEOTIDE SEQUENCE [LARGE SCALE GENOMIC DNA]</scope>
</reference>
<evidence type="ECO:0000313" key="2">
    <source>
        <dbReference type="Proteomes" id="UP000594638"/>
    </source>
</evidence>